<protein>
    <submittedName>
        <fullName evidence="3">Biotin/lipoate A/B protein ligase</fullName>
    </submittedName>
</protein>
<dbReference type="OrthoDB" id="43646at2157"/>
<dbReference type="RefSeq" id="WP_013879772.1">
    <property type="nucleotide sequence ID" value="NC_015666.1"/>
</dbReference>
<dbReference type="Pfam" id="PF21948">
    <property type="entry name" value="LplA-B_cat"/>
    <property type="match status" value="1"/>
</dbReference>
<dbReference type="SUPFAM" id="SSF55681">
    <property type="entry name" value="Class II aaRS and biotin synthetases"/>
    <property type="match status" value="1"/>
</dbReference>
<organism evidence="3 4">
    <name type="scientific">Halopiger xanaduensis (strain DSM 18323 / JCM 14033 / SH-6)</name>
    <dbReference type="NCBI Taxonomy" id="797210"/>
    <lineage>
        <taxon>Archaea</taxon>
        <taxon>Methanobacteriati</taxon>
        <taxon>Methanobacteriota</taxon>
        <taxon>Stenosarchaea group</taxon>
        <taxon>Halobacteria</taxon>
        <taxon>Halobacteriales</taxon>
        <taxon>Natrialbaceae</taxon>
        <taxon>Halopiger</taxon>
    </lineage>
</organism>
<dbReference type="PROSITE" id="PS51733">
    <property type="entry name" value="BPL_LPL_CATALYTIC"/>
    <property type="match status" value="1"/>
</dbReference>
<keyword evidence="4" id="KW-1185">Reference proteome</keyword>
<dbReference type="GO" id="GO:0016874">
    <property type="term" value="F:ligase activity"/>
    <property type="evidence" value="ECO:0007669"/>
    <property type="project" value="UniProtKB-KW"/>
</dbReference>
<accession>F8D9D9</accession>
<dbReference type="PANTHER" id="PTHR43679:SF2">
    <property type="entry name" value="OCTANOYL-[GCVH]:PROTEIN N-OCTANOYLTRANSFERASE"/>
    <property type="match status" value="1"/>
</dbReference>
<keyword evidence="3" id="KW-0436">Ligase</keyword>
<evidence type="ECO:0000259" key="2">
    <source>
        <dbReference type="PROSITE" id="PS51733"/>
    </source>
</evidence>
<dbReference type="InterPro" id="IPR045864">
    <property type="entry name" value="aa-tRNA-synth_II/BPL/LPL"/>
</dbReference>
<feature type="region of interest" description="Disordered" evidence="1">
    <location>
        <begin position="169"/>
        <end position="200"/>
    </location>
</feature>
<name>F8D9D9_HALXS</name>
<feature type="domain" description="BPL/LPL catalytic" evidence="2">
    <location>
        <begin position="44"/>
        <end position="270"/>
    </location>
</feature>
<evidence type="ECO:0000313" key="4">
    <source>
        <dbReference type="Proteomes" id="UP000006794"/>
    </source>
</evidence>
<reference evidence="3 4" key="1">
    <citation type="journal article" date="2012" name="Stand. Genomic Sci.">
        <title>Complete genome sequence of Halopiger xanaduensis type strain (SH-6(T)).</title>
        <authorList>
            <person name="Anderson I."/>
            <person name="Tindall B.J."/>
            <person name="Rohde M."/>
            <person name="Lucas S."/>
            <person name="Han J."/>
            <person name="Lapidus A."/>
            <person name="Cheng J.F."/>
            <person name="Goodwin L."/>
            <person name="Pitluck S."/>
            <person name="Peters L."/>
            <person name="Pati A."/>
            <person name="Mikhailova N."/>
            <person name="Pagani I."/>
            <person name="Teshima H."/>
            <person name="Han C."/>
            <person name="Tapia R."/>
            <person name="Land M."/>
            <person name="Woyke T."/>
            <person name="Klenk H.P."/>
            <person name="Kyrpides N."/>
            <person name="Ivanova N."/>
        </authorList>
    </citation>
    <scope>NUCLEOTIDE SEQUENCE [LARGE SCALE GENOMIC DNA]</scope>
    <source>
        <strain evidence="4">DSM 18323 / JCM 14033 / SH-6</strain>
    </source>
</reference>
<dbReference type="HOGENOM" id="CLU_022986_5_0_2"/>
<proteinExistence type="predicted"/>
<dbReference type="GeneID" id="10797217"/>
<dbReference type="STRING" id="797210.Halxa_2255"/>
<dbReference type="InterPro" id="IPR050664">
    <property type="entry name" value="Octanoyltrans_LipM/LipL"/>
</dbReference>
<dbReference type="Proteomes" id="UP000006794">
    <property type="component" value="Chromosome"/>
</dbReference>
<dbReference type="EMBL" id="CP002839">
    <property type="protein sequence ID" value="AEH36880.1"/>
    <property type="molecule type" value="Genomic_DNA"/>
</dbReference>
<evidence type="ECO:0000256" key="1">
    <source>
        <dbReference type="SAM" id="MobiDB-lite"/>
    </source>
</evidence>
<dbReference type="PANTHER" id="PTHR43679">
    <property type="entry name" value="OCTANOYLTRANSFERASE LIPM-RELATED"/>
    <property type="match status" value="1"/>
</dbReference>
<dbReference type="Gene3D" id="3.30.930.10">
    <property type="entry name" value="Bira Bifunctional Protein, Domain 2"/>
    <property type="match status" value="1"/>
</dbReference>
<sequence>MTDAADSDDHDALADREWRLIRDDPRDGATQMALEEIAAETALEDGVRTVRTYAWEPSTLSLGYRQDAETVDWNYCDREGIDVTRRQTGGGGIYHDRRVDISYTIVAPADEVPGDLMDCYALFCEPILEAFERLGVDADFASSEQDAIYQPSCYLRDIHPAHDIVAPASSAATDDGDERGDSSGDDGNPAPKKISGNAQYRQRDVVIQHGSISFDLEPERHVGTFDADLEASTFTDRVTSIREQTGGETAREEAVATIGDALRDWCDADAGDWQDRELEAARDLADRKYGSDAWIRDREVLEAGEQ</sequence>
<dbReference type="eggNOG" id="arCOG01939">
    <property type="taxonomic scope" value="Archaea"/>
</dbReference>
<dbReference type="CDD" id="cd16443">
    <property type="entry name" value="LplA"/>
    <property type="match status" value="1"/>
</dbReference>
<dbReference type="AlphaFoldDB" id="F8D9D9"/>
<dbReference type="InterPro" id="IPR004143">
    <property type="entry name" value="BPL_LPL_catalytic"/>
</dbReference>
<gene>
    <name evidence="3" type="ordered locus">Halxa_2255</name>
</gene>
<dbReference type="KEGG" id="hxa:Halxa_2255"/>
<evidence type="ECO:0000313" key="3">
    <source>
        <dbReference type="EMBL" id="AEH36880.1"/>
    </source>
</evidence>